<feature type="domain" description="HD/PDEase" evidence="2">
    <location>
        <begin position="83"/>
        <end position="235"/>
    </location>
</feature>
<dbReference type="AlphaFoldDB" id="A0A8S9XK01"/>
<reference evidence="3" key="1">
    <citation type="journal article" date="2021" name="Mol. Ecol. Resour.">
        <title>Apolygus lucorum genome provides insights into omnivorousness and mesophyll feeding.</title>
        <authorList>
            <person name="Liu Y."/>
            <person name="Liu H."/>
            <person name="Wang H."/>
            <person name="Huang T."/>
            <person name="Liu B."/>
            <person name="Yang B."/>
            <person name="Yin L."/>
            <person name="Li B."/>
            <person name="Zhang Y."/>
            <person name="Zhang S."/>
            <person name="Jiang F."/>
            <person name="Zhang X."/>
            <person name="Ren Y."/>
            <person name="Wang B."/>
            <person name="Wang S."/>
            <person name="Lu Y."/>
            <person name="Wu K."/>
            <person name="Fan W."/>
            <person name="Wang G."/>
        </authorList>
    </citation>
    <scope>NUCLEOTIDE SEQUENCE</scope>
    <source>
        <strain evidence="3">12Hb</strain>
    </source>
</reference>
<evidence type="ECO:0000256" key="1">
    <source>
        <dbReference type="ARBA" id="ARBA00005776"/>
    </source>
</evidence>
<keyword evidence="4" id="KW-1185">Reference proteome</keyword>
<organism evidence="3 4">
    <name type="scientific">Apolygus lucorum</name>
    <name type="common">Small green plant bug</name>
    <name type="synonym">Lygocoris lucorum</name>
    <dbReference type="NCBI Taxonomy" id="248454"/>
    <lineage>
        <taxon>Eukaryota</taxon>
        <taxon>Metazoa</taxon>
        <taxon>Ecdysozoa</taxon>
        <taxon>Arthropoda</taxon>
        <taxon>Hexapoda</taxon>
        <taxon>Insecta</taxon>
        <taxon>Pterygota</taxon>
        <taxon>Neoptera</taxon>
        <taxon>Paraneoptera</taxon>
        <taxon>Hemiptera</taxon>
        <taxon>Heteroptera</taxon>
        <taxon>Panheteroptera</taxon>
        <taxon>Cimicomorpha</taxon>
        <taxon>Miridae</taxon>
        <taxon>Mirini</taxon>
        <taxon>Apolygus</taxon>
    </lineage>
</organism>
<dbReference type="PANTHER" id="PTHR11373:SF4">
    <property type="entry name" value="DEOXYNUCLEOSIDE TRIPHOSPHATE TRIPHOSPHOHYDROLASE SAMHD1"/>
    <property type="match status" value="1"/>
</dbReference>
<protein>
    <recommendedName>
        <fullName evidence="2">HD/PDEase domain-containing protein</fullName>
    </recommendedName>
</protein>
<sequence length="503" mass="56664">MKRAKLEISLNMAFSDDDSDDIGSDTESSCCIAMGEPQVAISDSVHTTIRLPQVCLDIIDTPEFQRLRALKQCGISHLVYPSAVHTRFEHSLGVCHWAQVFLRNCDASLLSNCKTSIPNDQKLCVLMAGLCHDLGHGPFSHTWERFLKALGIRWKHETNSAEIFKSLVERNNLGPVFRKYGLDGKHLDFICRLISGEVPKDEKNSFLYEIIANKDNGLDVDKFEYILRDTKQFGQAFSLDIDRIIDHVGIVVKDGVKYIGFREKIKDALLDVFVYRAKLHRDCYQHRTCKAVELMLIDALVAANEHFSISWEEADSDGSFSIKSCKLSECHRYPKAFQKATDCLFYDLLNSTSPELHKSRTLLQAIETRDLYTLIFKKTLELGLCGAQDKTDLVSSMVTSLTDSFGSEFTCEFRSASVDFSIGERGGDPLSKVKFFEKRHPLVPLNIKSESFIKENYQFSKLLVFCTKGKKSLSVEQIDSMVAKAEAIYEELEATGASSTSCA</sequence>
<dbReference type="Pfam" id="PF01966">
    <property type="entry name" value="HD"/>
    <property type="match status" value="1"/>
</dbReference>
<name>A0A8S9XK01_APOLU</name>
<dbReference type="InterPro" id="IPR006674">
    <property type="entry name" value="HD_domain"/>
</dbReference>
<dbReference type="GO" id="GO:0005634">
    <property type="term" value="C:nucleus"/>
    <property type="evidence" value="ECO:0007669"/>
    <property type="project" value="TreeGrafter"/>
</dbReference>
<dbReference type="Gene3D" id="1.10.3210.10">
    <property type="entry name" value="Hypothetical protein af1432"/>
    <property type="match status" value="1"/>
</dbReference>
<dbReference type="SMART" id="SM00471">
    <property type="entry name" value="HDc"/>
    <property type="match status" value="1"/>
</dbReference>
<dbReference type="GO" id="GO:0008832">
    <property type="term" value="F:dGTPase activity"/>
    <property type="evidence" value="ECO:0007669"/>
    <property type="project" value="TreeGrafter"/>
</dbReference>
<evidence type="ECO:0000259" key="2">
    <source>
        <dbReference type="SMART" id="SM00471"/>
    </source>
</evidence>
<dbReference type="OrthoDB" id="9991235at2759"/>
<dbReference type="SUPFAM" id="SSF109604">
    <property type="entry name" value="HD-domain/PDEase-like"/>
    <property type="match status" value="1"/>
</dbReference>
<accession>A0A8S9XK01</accession>
<dbReference type="InterPro" id="IPR050135">
    <property type="entry name" value="dGTPase-like"/>
</dbReference>
<dbReference type="Proteomes" id="UP000466442">
    <property type="component" value="Unassembled WGS sequence"/>
</dbReference>
<dbReference type="EMBL" id="WIXP02000006">
    <property type="protein sequence ID" value="KAF6209307.1"/>
    <property type="molecule type" value="Genomic_DNA"/>
</dbReference>
<dbReference type="CDD" id="cd00077">
    <property type="entry name" value="HDc"/>
    <property type="match status" value="1"/>
</dbReference>
<dbReference type="PANTHER" id="PTHR11373">
    <property type="entry name" value="DEOXYNUCLEOSIDE TRIPHOSPHATE TRIPHOSPHOHYDROLASE"/>
    <property type="match status" value="1"/>
</dbReference>
<evidence type="ECO:0000313" key="3">
    <source>
        <dbReference type="EMBL" id="KAF6209307.1"/>
    </source>
</evidence>
<proteinExistence type="inferred from homology"/>
<dbReference type="GO" id="GO:0006203">
    <property type="term" value="P:dGTP catabolic process"/>
    <property type="evidence" value="ECO:0007669"/>
    <property type="project" value="TreeGrafter"/>
</dbReference>
<comment type="similarity">
    <text evidence="1">Belongs to the SAMHD1 family.</text>
</comment>
<evidence type="ECO:0000313" key="4">
    <source>
        <dbReference type="Proteomes" id="UP000466442"/>
    </source>
</evidence>
<comment type="caution">
    <text evidence="3">The sequence shown here is derived from an EMBL/GenBank/DDBJ whole genome shotgun (WGS) entry which is preliminary data.</text>
</comment>
<dbReference type="InterPro" id="IPR003607">
    <property type="entry name" value="HD/PDEase_dom"/>
</dbReference>
<gene>
    <name evidence="3" type="ORF">GE061_015054</name>
</gene>